<organism evidence="5 6">
    <name type="scientific">Conexibacter woesei (strain DSM 14684 / CCUG 47730 / CIP 108061 / JCM 11494 / NBRC 100937 / ID131577)</name>
    <dbReference type="NCBI Taxonomy" id="469383"/>
    <lineage>
        <taxon>Bacteria</taxon>
        <taxon>Bacillati</taxon>
        <taxon>Actinomycetota</taxon>
        <taxon>Thermoleophilia</taxon>
        <taxon>Solirubrobacterales</taxon>
        <taxon>Conexibacteraceae</taxon>
        <taxon>Conexibacter</taxon>
    </lineage>
</organism>
<dbReference type="Proteomes" id="UP000008229">
    <property type="component" value="Chromosome"/>
</dbReference>
<reference evidence="5 6" key="1">
    <citation type="journal article" date="2010" name="Stand. Genomic Sci.">
        <title>Complete genome sequence of Conexibacter woesei type strain (ID131577).</title>
        <authorList>
            <person name="Pukall R."/>
            <person name="Lapidus A."/>
            <person name="Glavina Del Rio T."/>
            <person name="Copeland A."/>
            <person name="Tice H."/>
            <person name="Cheng J.-F."/>
            <person name="Lucas S."/>
            <person name="Chen F."/>
            <person name="Nolan M."/>
            <person name="Bruce D."/>
            <person name="Goodwin L."/>
            <person name="Pitluck S."/>
            <person name="Mavromatis K."/>
            <person name="Ivanova N."/>
            <person name="Ovchinnikova G."/>
            <person name="Pati A."/>
            <person name="Chen A."/>
            <person name="Palaniappan K."/>
            <person name="Land M."/>
            <person name="Hauser L."/>
            <person name="Chang Y.-J."/>
            <person name="Jeffries C.D."/>
            <person name="Chain P."/>
            <person name="Meincke L."/>
            <person name="Sims D."/>
            <person name="Brettin T."/>
            <person name="Detter J.C."/>
            <person name="Rohde M."/>
            <person name="Goeker M."/>
            <person name="Bristow J."/>
            <person name="Eisen J.A."/>
            <person name="Markowitz V."/>
            <person name="Kyrpides N.C."/>
            <person name="Klenk H.-P."/>
            <person name="Hugenholtz P."/>
        </authorList>
    </citation>
    <scope>NUCLEOTIDE SEQUENCE [LARGE SCALE GENOMIC DNA]</scope>
    <source>
        <strain evidence="6">DSM 14684 / CIP 108061 / JCM 11494 / NBRC 100937 / ID131577</strain>
    </source>
</reference>
<evidence type="ECO:0000256" key="2">
    <source>
        <dbReference type="ARBA" id="ARBA00009272"/>
    </source>
</evidence>
<dbReference type="PANTHER" id="PTHR34653:SF1">
    <property type="entry name" value="FLAGELLAR HOOK-BASAL BODY COMPLEX PROTEIN FLIE"/>
    <property type="match status" value="1"/>
</dbReference>
<keyword evidence="5" id="KW-0969">Cilium</keyword>
<dbReference type="HOGENOM" id="CLU_2034084_0_0_11"/>
<comment type="subcellular location">
    <subcellularLocation>
        <location evidence="1 4">Bacterial flagellum basal body</location>
    </subcellularLocation>
</comment>
<dbReference type="STRING" id="469383.Cwoe_0037"/>
<dbReference type="HAMAP" id="MF_00724">
    <property type="entry name" value="FliE"/>
    <property type="match status" value="1"/>
</dbReference>
<dbReference type="GO" id="GO:0009425">
    <property type="term" value="C:bacterial-type flagellum basal body"/>
    <property type="evidence" value="ECO:0007669"/>
    <property type="project" value="UniProtKB-SubCell"/>
</dbReference>
<name>D3F3Z0_CONWI</name>
<keyword evidence="6" id="KW-1185">Reference proteome</keyword>
<dbReference type="PANTHER" id="PTHR34653">
    <property type="match status" value="1"/>
</dbReference>
<reference evidence="6" key="2">
    <citation type="submission" date="2010-01" db="EMBL/GenBank/DDBJ databases">
        <title>The complete genome of Conexibacter woesei DSM 14684.</title>
        <authorList>
            <consortium name="US DOE Joint Genome Institute (JGI-PGF)"/>
            <person name="Lucas S."/>
            <person name="Copeland A."/>
            <person name="Lapidus A."/>
            <person name="Glavina del Rio T."/>
            <person name="Dalin E."/>
            <person name="Tice H."/>
            <person name="Bruce D."/>
            <person name="Goodwin L."/>
            <person name="Pitluck S."/>
            <person name="Kyrpides N."/>
            <person name="Mavromatis K."/>
            <person name="Ivanova N."/>
            <person name="Mikhailova N."/>
            <person name="Chertkov O."/>
            <person name="Brettin T."/>
            <person name="Detter J.C."/>
            <person name="Han C."/>
            <person name="Larimer F."/>
            <person name="Land M."/>
            <person name="Hauser L."/>
            <person name="Markowitz V."/>
            <person name="Cheng J.-F."/>
            <person name="Hugenholtz P."/>
            <person name="Woyke T."/>
            <person name="Wu D."/>
            <person name="Pukall R."/>
            <person name="Steenblock K."/>
            <person name="Schneider S."/>
            <person name="Klenk H.-P."/>
            <person name="Eisen J.A."/>
        </authorList>
    </citation>
    <scope>NUCLEOTIDE SEQUENCE [LARGE SCALE GENOMIC DNA]</scope>
    <source>
        <strain evidence="6">DSM 14684 / CIP 108061 / JCM 11494 / NBRC 100937 / ID131577</strain>
    </source>
</reference>
<evidence type="ECO:0000313" key="6">
    <source>
        <dbReference type="Proteomes" id="UP000008229"/>
    </source>
</evidence>
<accession>D3F3Z0</accession>
<dbReference type="GO" id="GO:0003774">
    <property type="term" value="F:cytoskeletal motor activity"/>
    <property type="evidence" value="ECO:0007669"/>
    <property type="project" value="InterPro"/>
</dbReference>
<sequence length="121" mass="11997">MIPAIDPSVVSGAGGAGGLGGEWQIQGVPDVPQAELLTPGVDGAQAGGGEGFGSMLANEIGKLSELQTHAAEAGQALATGTATDPVSAVVAVEKAQLAMQFAGQIRTRGAEALSEIFRTQI</sequence>
<dbReference type="RefSeq" id="WP_012931526.1">
    <property type="nucleotide sequence ID" value="NC_013739.1"/>
</dbReference>
<evidence type="ECO:0000313" key="5">
    <source>
        <dbReference type="EMBL" id="ADB48473.1"/>
    </source>
</evidence>
<evidence type="ECO:0000256" key="3">
    <source>
        <dbReference type="ARBA" id="ARBA00023143"/>
    </source>
</evidence>
<dbReference type="OrthoDB" id="5244758at2"/>
<dbReference type="AlphaFoldDB" id="D3F3Z0"/>
<evidence type="ECO:0000256" key="1">
    <source>
        <dbReference type="ARBA" id="ARBA00004117"/>
    </source>
</evidence>
<protein>
    <recommendedName>
        <fullName evidence="4">Flagellar hook-basal body complex protein FliE</fullName>
    </recommendedName>
</protein>
<dbReference type="GO" id="GO:0005198">
    <property type="term" value="F:structural molecule activity"/>
    <property type="evidence" value="ECO:0007669"/>
    <property type="project" value="InterPro"/>
</dbReference>
<keyword evidence="3 4" id="KW-0975">Bacterial flagellum</keyword>
<evidence type="ECO:0000256" key="4">
    <source>
        <dbReference type="HAMAP-Rule" id="MF_00724"/>
    </source>
</evidence>
<gene>
    <name evidence="4" type="primary">fliE</name>
    <name evidence="5" type="ordered locus">Cwoe_0037</name>
</gene>
<dbReference type="KEGG" id="cwo:Cwoe_0037"/>
<comment type="similarity">
    <text evidence="2 4">Belongs to the FliE family.</text>
</comment>
<dbReference type="InterPro" id="IPR001624">
    <property type="entry name" value="FliE"/>
</dbReference>
<dbReference type="eggNOG" id="COG1677">
    <property type="taxonomic scope" value="Bacteria"/>
</dbReference>
<keyword evidence="5" id="KW-0282">Flagellum</keyword>
<dbReference type="EMBL" id="CP001854">
    <property type="protein sequence ID" value="ADB48473.1"/>
    <property type="molecule type" value="Genomic_DNA"/>
</dbReference>
<keyword evidence="5" id="KW-0966">Cell projection</keyword>
<dbReference type="Pfam" id="PF02049">
    <property type="entry name" value="FliE"/>
    <property type="match status" value="1"/>
</dbReference>
<dbReference type="GO" id="GO:0071973">
    <property type="term" value="P:bacterial-type flagellum-dependent cell motility"/>
    <property type="evidence" value="ECO:0007669"/>
    <property type="project" value="InterPro"/>
</dbReference>
<proteinExistence type="inferred from homology"/>